<dbReference type="Gene3D" id="3.40.1190.20">
    <property type="match status" value="1"/>
</dbReference>
<name>A0ABX0A696_9BACI</name>
<evidence type="ECO:0000313" key="2">
    <source>
        <dbReference type="EMBL" id="NCU18317.1"/>
    </source>
</evidence>
<organism evidence="2 3">
    <name type="scientific">Pallidibacillus pasinlerensis</name>
    <dbReference type="NCBI Taxonomy" id="2703818"/>
    <lineage>
        <taxon>Bacteria</taxon>
        <taxon>Bacillati</taxon>
        <taxon>Bacillota</taxon>
        <taxon>Bacilli</taxon>
        <taxon>Bacillales</taxon>
        <taxon>Bacillaceae</taxon>
        <taxon>Pallidibacillus</taxon>
    </lineage>
</organism>
<dbReference type="SUPFAM" id="SSF53613">
    <property type="entry name" value="Ribokinase-like"/>
    <property type="match status" value="1"/>
</dbReference>
<evidence type="ECO:0000259" key="1">
    <source>
        <dbReference type="Pfam" id="PF00294"/>
    </source>
</evidence>
<dbReference type="Proteomes" id="UP000743899">
    <property type="component" value="Unassembled WGS sequence"/>
</dbReference>
<comment type="caution">
    <text evidence="2">The sequence shown here is derived from an EMBL/GenBank/DDBJ whole genome shotgun (WGS) entry which is preliminary data.</text>
</comment>
<sequence length="160" mass="18111">MIKRLLLEDVDVCIGIEPLQVLGEDGKDIKDQLPNNPTVEDYKPIIKEFQKRFNSNQLAMTFRKSLSVNRNKLFALLSDGNNFYQSTEVEVEIVDRVGAGDSFYSGLIYSLISNFEPQKAIDFATGCFALKHTLEGDMNLLTAADIEQFINHKDAFSIKR</sequence>
<dbReference type="InterPro" id="IPR029056">
    <property type="entry name" value="Ribokinase-like"/>
</dbReference>
<keyword evidence="3" id="KW-1185">Reference proteome</keyword>
<evidence type="ECO:0000313" key="3">
    <source>
        <dbReference type="Proteomes" id="UP000743899"/>
    </source>
</evidence>
<protein>
    <recommendedName>
        <fullName evidence="1">Carbohydrate kinase PfkB domain-containing protein</fullName>
    </recommendedName>
</protein>
<reference evidence="2 3" key="1">
    <citation type="submission" date="2020-01" db="EMBL/GenBank/DDBJ databases">
        <title>A novel Bacillus sp. from Pasinler.</title>
        <authorList>
            <person name="Adiguzel A."/>
            <person name="Ay H."/>
            <person name="Baltaci M.O."/>
        </authorList>
    </citation>
    <scope>NUCLEOTIDE SEQUENCE [LARGE SCALE GENOMIC DNA]</scope>
    <source>
        <strain evidence="2 3">P1</strain>
    </source>
</reference>
<feature type="domain" description="Carbohydrate kinase PfkB" evidence="1">
    <location>
        <begin position="75"/>
        <end position="138"/>
    </location>
</feature>
<proteinExistence type="predicted"/>
<dbReference type="Pfam" id="PF00294">
    <property type="entry name" value="PfkB"/>
    <property type="match status" value="1"/>
</dbReference>
<gene>
    <name evidence="2" type="ORF">GW534_11375</name>
</gene>
<accession>A0ABX0A696</accession>
<dbReference type="InterPro" id="IPR011611">
    <property type="entry name" value="PfkB_dom"/>
</dbReference>
<dbReference type="EMBL" id="JAACYS010000055">
    <property type="protein sequence ID" value="NCU18317.1"/>
    <property type="molecule type" value="Genomic_DNA"/>
</dbReference>